<dbReference type="PANTHER" id="PTHR23028">
    <property type="entry name" value="ACETYLTRANSFERASE"/>
    <property type="match status" value="1"/>
</dbReference>
<dbReference type="AlphaFoldDB" id="A0A1L3SSI0"/>
<feature type="transmembrane region" description="Helical" evidence="1">
    <location>
        <begin position="93"/>
        <end position="116"/>
    </location>
</feature>
<dbReference type="Pfam" id="PF01757">
    <property type="entry name" value="Acyl_transf_3"/>
    <property type="match status" value="1"/>
</dbReference>
<evidence type="ECO:0000313" key="3">
    <source>
        <dbReference type="EMBL" id="APH72285.1"/>
    </source>
</evidence>
<dbReference type="EMBL" id="CP018171">
    <property type="protein sequence ID" value="APH72285.1"/>
    <property type="molecule type" value="Genomic_DNA"/>
</dbReference>
<feature type="transmembrane region" description="Helical" evidence="1">
    <location>
        <begin position="256"/>
        <end position="276"/>
    </location>
</feature>
<keyword evidence="3" id="KW-0012">Acyltransferase</keyword>
<keyword evidence="4" id="KW-1185">Reference proteome</keyword>
<gene>
    <name evidence="3" type="ORF">BSQ44_13615</name>
</gene>
<keyword evidence="1" id="KW-0472">Membrane</keyword>
<keyword evidence="1" id="KW-0812">Transmembrane</keyword>
<feature type="transmembrane region" description="Helical" evidence="1">
    <location>
        <begin position="288"/>
        <end position="310"/>
    </location>
</feature>
<feature type="domain" description="Acyltransferase 3" evidence="2">
    <location>
        <begin position="20"/>
        <end position="339"/>
    </location>
</feature>
<dbReference type="InterPro" id="IPR002656">
    <property type="entry name" value="Acyl_transf_3_dom"/>
</dbReference>
<feature type="transmembrane region" description="Helical" evidence="1">
    <location>
        <begin position="146"/>
        <end position="167"/>
    </location>
</feature>
<keyword evidence="3" id="KW-0808">Transferase</keyword>
<organism evidence="3 4">
    <name type="scientific">Aquibium oceanicum</name>
    <dbReference type="NCBI Taxonomy" id="1670800"/>
    <lineage>
        <taxon>Bacteria</taxon>
        <taxon>Pseudomonadati</taxon>
        <taxon>Pseudomonadota</taxon>
        <taxon>Alphaproteobacteria</taxon>
        <taxon>Hyphomicrobiales</taxon>
        <taxon>Phyllobacteriaceae</taxon>
        <taxon>Aquibium</taxon>
    </lineage>
</organism>
<feature type="transmembrane region" description="Helical" evidence="1">
    <location>
        <begin position="21"/>
        <end position="39"/>
    </location>
</feature>
<keyword evidence="1" id="KW-1133">Transmembrane helix</keyword>
<dbReference type="GO" id="GO:0000271">
    <property type="term" value="P:polysaccharide biosynthetic process"/>
    <property type="evidence" value="ECO:0007669"/>
    <property type="project" value="TreeGrafter"/>
</dbReference>
<feature type="transmembrane region" description="Helical" evidence="1">
    <location>
        <begin position="174"/>
        <end position="192"/>
    </location>
</feature>
<feature type="transmembrane region" description="Helical" evidence="1">
    <location>
        <begin position="322"/>
        <end position="341"/>
    </location>
</feature>
<dbReference type="OrthoDB" id="9807745at2"/>
<feature type="transmembrane region" description="Helical" evidence="1">
    <location>
        <begin position="59"/>
        <end position="81"/>
    </location>
</feature>
<dbReference type="STRING" id="1670800.BSQ44_13615"/>
<reference evidence="4" key="1">
    <citation type="submission" date="2016-11" db="EMBL/GenBank/DDBJ databases">
        <title>Mesorhizobium oceanicum sp. nov., isolated from deep seawater in South China Sea.</title>
        <authorList>
            <person name="Fu G.-Y."/>
        </authorList>
    </citation>
    <scope>NUCLEOTIDE SEQUENCE [LARGE SCALE GENOMIC DNA]</scope>
    <source>
        <strain evidence="4">B7</strain>
    </source>
</reference>
<dbReference type="RefSeq" id="WP_072605032.1">
    <property type="nucleotide sequence ID" value="NZ_CP018171.1"/>
</dbReference>
<evidence type="ECO:0000313" key="4">
    <source>
        <dbReference type="Proteomes" id="UP000182840"/>
    </source>
</evidence>
<evidence type="ECO:0000259" key="2">
    <source>
        <dbReference type="Pfam" id="PF01757"/>
    </source>
</evidence>
<name>A0A1L3SSI0_9HYPH</name>
<evidence type="ECO:0000256" key="1">
    <source>
        <dbReference type="SAM" id="Phobius"/>
    </source>
</evidence>
<dbReference type="GO" id="GO:0016020">
    <property type="term" value="C:membrane"/>
    <property type="evidence" value="ECO:0007669"/>
    <property type="project" value="TreeGrafter"/>
</dbReference>
<dbReference type="Proteomes" id="UP000182840">
    <property type="component" value="Chromosome"/>
</dbReference>
<dbReference type="GO" id="GO:0016747">
    <property type="term" value="F:acyltransferase activity, transferring groups other than amino-acyl groups"/>
    <property type="evidence" value="ECO:0007669"/>
    <property type="project" value="InterPro"/>
</dbReference>
<proteinExistence type="predicted"/>
<dbReference type="KEGG" id="meso:BSQ44_13615"/>
<sequence>MAASASDSRRTAAKSDRFATLDLLRLVAALAVIGFHYLYRGAAGDSYLDTAYPEAAPVAIYGYLGVHLFFLISGFVIAWSADGRDWQSFAIARFARIYPGFLACMAITFAVLWVVADPRLPASPEQFAANLIILSPALGQPFMDGVYWSIVLELVFYGWVALALVLGVFDRWKIALVAGWLALSVLNEFFVGSGAMRMLFITEYAPWFASGILLQHVWKHGRSAETLLLLAASFLLSCNMLLPGREWMLVHYGEAIALPNLLAANVALFAVAILAIRFHRTVPATPMVLALGGMTYPLYLLHQHIGYAAINAVAPDLGRWPAVALVTMGMLALSWAVWRFVETPARPALVAMLATASTRARRAFARGTRATAH</sequence>
<protein>
    <submittedName>
        <fullName evidence="3">Acyltransferase</fullName>
    </submittedName>
</protein>
<dbReference type="PANTHER" id="PTHR23028:SF53">
    <property type="entry name" value="ACYL_TRANSF_3 DOMAIN-CONTAINING PROTEIN"/>
    <property type="match status" value="1"/>
</dbReference>
<dbReference type="InterPro" id="IPR050879">
    <property type="entry name" value="Acyltransferase_3"/>
</dbReference>
<accession>A0A1L3SSI0</accession>